<dbReference type="RefSeq" id="WP_264809596.1">
    <property type="nucleotide sequence ID" value="NZ_CP110226.1"/>
</dbReference>
<dbReference type="Gene3D" id="3.30.360.10">
    <property type="entry name" value="Dihydrodipicolinate Reductase, domain 2"/>
    <property type="match status" value="1"/>
</dbReference>
<evidence type="ECO:0000313" key="4">
    <source>
        <dbReference type="Proteomes" id="UP001163156"/>
    </source>
</evidence>
<protein>
    <submittedName>
        <fullName evidence="3">Gfo/Idh/MocA family oxidoreductase</fullName>
    </submittedName>
</protein>
<dbReference type="Gene3D" id="3.40.50.720">
    <property type="entry name" value="NAD(P)-binding Rossmann-like Domain"/>
    <property type="match status" value="1"/>
</dbReference>
<accession>A0ABY6MH02</accession>
<dbReference type="PANTHER" id="PTHR43818:SF10">
    <property type="entry name" value="NADH-DEPENDENT DEHYDROGENASE-RELATED"/>
    <property type="match status" value="1"/>
</dbReference>
<dbReference type="SUPFAM" id="SSF51735">
    <property type="entry name" value="NAD(P)-binding Rossmann-fold domains"/>
    <property type="match status" value="1"/>
</dbReference>
<reference evidence="3" key="1">
    <citation type="submission" date="2022-10" db="EMBL/GenBank/DDBJ databases">
        <title>Algoriphagus sp. a novel bacteria isolate from halophytes salicornia europaea.</title>
        <authorList>
            <person name="Peng Y."/>
            <person name="Jiang L."/>
            <person name="Lee J."/>
        </authorList>
    </citation>
    <scope>NUCLEOTIDE SEQUENCE</scope>
    <source>
        <strain evidence="3">TR-M5</strain>
    </source>
</reference>
<sequence>MSKNIKNMERRDFVKKSGLGFLGAALAPSLLAKLHAGERLRTAHIGLGMMGMADLDAISSHEQVDVVALCDVDSDMMAKAKALHPTAKTYADYRVLLKEMGGQIDAVIVSTPDHTHAPASMMAMEMNKPVYCQKPLTHHVSEARAMNKLAAEKNLVTQMGIQVHSFYDYKLATLLIQSGIIGKVHTVRAWSPKNWGYDGPGPEGSDPVPANLDWNLWQGTAPERPFKKGYYHPGNWRKVMDYGCGTLGDMGVHIFDTPYNALQLDVPETILNECRLPTGFGFPEHNIVTYEFPGTQYTAEKLKWVWYDGAGAPSEHPDLLLPDNEALPDQGAMFYGEKGNLLLPHFQQLPRLIVDGKYQEMDIEKFNLGKPVKDYESESKKHYHQFVDACLGKGETTAPFSYASRLTETILLGVIAGRFPNETLHWNSKKAKFKERKANQYLDGEYREF</sequence>
<dbReference type="EMBL" id="CP110226">
    <property type="protein sequence ID" value="UZD23067.1"/>
    <property type="molecule type" value="Genomic_DNA"/>
</dbReference>
<dbReference type="InterPro" id="IPR050463">
    <property type="entry name" value="Gfo/Idh/MocA_oxidrdct_glycsds"/>
</dbReference>
<dbReference type="PANTHER" id="PTHR43818">
    <property type="entry name" value="BCDNA.GH03377"/>
    <property type="match status" value="1"/>
</dbReference>
<evidence type="ECO:0000313" key="3">
    <source>
        <dbReference type="EMBL" id="UZD23067.1"/>
    </source>
</evidence>
<proteinExistence type="predicted"/>
<feature type="domain" description="Gfo/Idh/MocA-like oxidoreductase N-terminal" evidence="1">
    <location>
        <begin position="41"/>
        <end position="160"/>
    </location>
</feature>
<name>A0ABY6MH02_9BACT</name>
<dbReference type="InterPro" id="IPR036291">
    <property type="entry name" value="NAD(P)-bd_dom_sf"/>
</dbReference>
<dbReference type="Pfam" id="PF19051">
    <property type="entry name" value="GFO_IDH_MocA_C2"/>
    <property type="match status" value="1"/>
</dbReference>
<evidence type="ECO:0000259" key="2">
    <source>
        <dbReference type="Pfam" id="PF19051"/>
    </source>
</evidence>
<dbReference type="PROSITE" id="PS51318">
    <property type="entry name" value="TAT"/>
    <property type="match status" value="1"/>
</dbReference>
<dbReference type="InterPro" id="IPR000683">
    <property type="entry name" value="Gfo/Idh/MocA-like_OxRdtase_N"/>
</dbReference>
<feature type="domain" description="Gfo/Idh/MocA-like oxidoreductase bacterial type C-terminal" evidence="2">
    <location>
        <begin position="175"/>
        <end position="257"/>
    </location>
</feature>
<dbReference type="SUPFAM" id="SSF55347">
    <property type="entry name" value="Glyceraldehyde-3-phosphate dehydrogenase-like, C-terminal domain"/>
    <property type="match status" value="1"/>
</dbReference>
<dbReference type="Pfam" id="PF01408">
    <property type="entry name" value="GFO_IDH_MocA"/>
    <property type="match status" value="1"/>
</dbReference>
<gene>
    <name evidence="3" type="ORF">OM944_00945</name>
</gene>
<dbReference type="InterPro" id="IPR006311">
    <property type="entry name" value="TAT_signal"/>
</dbReference>
<organism evidence="3 4">
    <name type="scientific">Algoriphagus halophytocola</name>
    <dbReference type="NCBI Taxonomy" id="2991499"/>
    <lineage>
        <taxon>Bacteria</taxon>
        <taxon>Pseudomonadati</taxon>
        <taxon>Bacteroidota</taxon>
        <taxon>Cytophagia</taxon>
        <taxon>Cytophagales</taxon>
        <taxon>Cyclobacteriaceae</taxon>
        <taxon>Algoriphagus</taxon>
    </lineage>
</organism>
<dbReference type="InterPro" id="IPR043906">
    <property type="entry name" value="Gfo/Idh/MocA_OxRdtase_bact_C"/>
</dbReference>
<dbReference type="Proteomes" id="UP001163156">
    <property type="component" value="Chromosome"/>
</dbReference>
<evidence type="ECO:0000259" key="1">
    <source>
        <dbReference type="Pfam" id="PF01408"/>
    </source>
</evidence>
<keyword evidence="4" id="KW-1185">Reference proteome</keyword>